<organism evidence="7 8">
    <name type="scientific">Saccharomyces pastorianus</name>
    <name type="common">Lager yeast</name>
    <name type="synonym">Saccharomyces cerevisiae x Saccharomyces eubayanus</name>
    <dbReference type="NCBI Taxonomy" id="27292"/>
    <lineage>
        <taxon>Eukaryota</taxon>
        <taxon>Fungi</taxon>
        <taxon>Dikarya</taxon>
        <taxon>Ascomycota</taxon>
        <taxon>Saccharomycotina</taxon>
        <taxon>Saccharomycetes</taxon>
        <taxon>Saccharomycetales</taxon>
        <taxon>Saccharomycetaceae</taxon>
        <taxon>Saccharomyces</taxon>
    </lineage>
</organism>
<evidence type="ECO:0000313" key="7">
    <source>
        <dbReference type="EMBL" id="QID79631.1"/>
    </source>
</evidence>
<reference evidence="7 8" key="1">
    <citation type="journal article" date="2019" name="BMC Genomics">
        <title>Chromosome level assembly and comparative genome analysis confirm lager-brewing yeasts originated from a single hybridization.</title>
        <authorList>
            <person name="Salazar A.N."/>
            <person name="Gorter de Vries A.R."/>
            <person name="van den Broek M."/>
            <person name="Brouwers N."/>
            <person name="de la Torre Cortes P."/>
            <person name="Kuijpers N.G.A."/>
            <person name="Daran J.G."/>
            <person name="Abeel T."/>
        </authorList>
    </citation>
    <scope>NUCLEOTIDE SEQUENCE [LARGE SCALE GENOMIC DNA]</scope>
    <source>
        <strain evidence="7 8">CBS 1483</strain>
    </source>
</reference>
<evidence type="ECO:0000259" key="6">
    <source>
        <dbReference type="PROSITE" id="PS51700"/>
    </source>
</evidence>
<dbReference type="GO" id="GO:0005737">
    <property type="term" value="C:cytoplasm"/>
    <property type="evidence" value="ECO:0007669"/>
    <property type="project" value="TreeGrafter"/>
</dbReference>
<keyword evidence="3" id="KW-0378">Hydrolase</keyword>
<feature type="domain" description="Peptidase C50" evidence="6">
    <location>
        <begin position="1443"/>
        <end position="1542"/>
    </location>
</feature>
<comment type="catalytic activity">
    <reaction evidence="1">
        <text>All bonds known to be hydrolyzed by this endopeptidase have arginine in P1 and an acidic residue in P4. P6 is often occupied by an acidic residue or by a hydroxy-amino-acid residue, the phosphorylation of which enhances cleavage.</text>
        <dbReference type="EC" id="3.4.22.49"/>
    </reaction>
</comment>
<dbReference type="GO" id="GO:0005634">
    <property type="term" value="C:nucleus"/>
    <property type="evidence" value="ECO:0007669"/>
    <property type="project" value="InterPro"/>
</dbReference>
<dbReference type="InterPro" id="IPR030397">
    <property type="entry name" value="SEPARIN_core_dom"/>
</dbReference>
<dbReference type="GO" id="GO:0051307">
    <property type="term" value="P:meiotic chromosome separation"/>
    <property type="evidence" value="ECO:0007669"/>
    <property type="project" value="TreeGrafter"/>
</dbReference>
<proteinExistence type="predicted"/>
<dbReference type="InterPro" id="IPR005314">
    <property type="entry name" value="Peptidase_C50"/>
</dbReference>
<dbReference type="Proteomes" id="UP000501346">
    <property type="component" value="Chromosome ScVII"/>
</dbReference>
<keyword evidence="8" id="KW-1185">Reference proteome</keyword>
<protein>
    <recommendedName>
        <fullName evidence="2">separase</fullName>
        <ecNumber evidence="2">3.4.22.49</ecNumber>
    </recommendedName>
</protein>
<dbReference type="PANTHER" id="PTHR12792:SF0">
    <property type="entry name" value="SEPARIN"/>
    <property type="match status" value="1"/>
</dbReference>
<evidence type="ECO:0000313" key="8">
    <source>
        <dbReference type="Proteomes" id="UP000501346"/>
    </source>
</evidence>
<evidence type="ECO:0000256" key="3">
    <source>
        <dbReference type="ARBA" id="ARBA00022801"/>
    </source>
</evidence>
<dbReference type="PANTHER" id="PTHR12792">
    <property type="entry name" value="EXTRA SPINDLE POLES 1-RELATED"/>
    <property type="match status" value="1"/>
</dbReference>
<evidence type="ECO:0000256" key="4">
    <source>
        <dbReference type="ARBA" id="ARBA00022829"/>
    </source>
</evidence>
<dbReference type="GO" id="GO:0044732">
    <property type="term" value="C:mitotic spindle pole body"/>
    <property type="evidence" value="ECO:0007669"/>
    <property type="project" value="TreeGrafter"/>
</dbReference>
<dbReference type="GO" id="GO:0006508">
    <property type="term" value="P:proteolysis"/>
    <property type="evidence" value="ECO:0007669"/>
    <property type="project" value="InterPro"/>
</dbReference>
<dbReference type="GO" id="GO:0072686">
    <property type="term" value="C:mitotic spindle"/>
    <property type="evidence" value="ECO:0007669"/>
    <property type="project" value="TreeGrafter"/>
</dbReference>
<dbReference type="PROSITE" id="PS51700">
    <property type="entry name" value="SEPARIN"/>
    <property type="match status" value="1"/>
</dbReference>
<evidence type="ECO:0000256" key="1">
    <source>
        <dbReference type="ARBA" id="ARBA00000451"/>
    </source>
</evidence>
<dbReference type="GO" id="GO:0004197">
    <property type="term" value="F:cysteine-type endopeptidase activity"/>
    <property type="evidence" value="ECO:0007669"/>
    <property type="project" value="InterPro"/>
</dbReference>
<name>A0A6C1DS73_SACPS</name>
<keyword evidence="4" id="KW-0159">Chromosome partition</keyword>
<accession>A0A6C1DS73</accession>
<dbReference type="OrthoDB" id="10255632at2759"/>
<dbReference type="Pfam" id="PF03568">
    <property type="entry name" value="Separin_C"/>
    <property type="match status" value="1"/>
</dbReference>
<feature type="region of interest" description="Disordered" evidence="5">
    <location>
        <begin position="1016"/>
        <end position="1037"/>
    </location>
</feature>
<gene>
    <name evidence="7" type="primary">ESP1_1</name>
    <name evidence="7" type="ORF">GRS66_001908</name>
</gene>
<dbReference type="EMBL" id="CP048988">
    <property type="protein sequence ID" value="QID79631.1"/>
    <property type="molecule type" value="Genomic_DNA"/>
</dbReference>
<sequence length="1630" mass="187441">MMVKQEEPLNEISPNTPMTSKSYLLNDTLSKVHHNGQTRPLTSVLSGDASSNSIGILAMHNNIIRDFTKIASNNIDLAIEDITTVDHSLNSIYSLLKSHHMWGHINSTVKQHLMIIVKLINNNALGLASSEIIFLFNETNLFQAHSLKNILLADFSTWNDYYLSNLKILALQIILKRKLVDEYLPHILELFSHDKRYLLKDPNLKAHALTKIVLSFFSVTTSCKVLFGLKFLQYIKQFKLPFKKFISNITVECFSKNLLHKNYLEMGPNKIYLNSFYLSYSMLYDGLDKIMLLDILSYEETTEVQRAIKSKKEFNEYCNMSENRLLWSCISVDDLNVILENATNFLQNKGKHISATLKCLVCLWSTIRLEGLPKNKDILRQFDCTVIYINSNIKSINNESAAALLSELLGVLSEICIDYKEPKRLSNIISVLFNASVLFKSHSFLLKTANLEISNVLISNDSKTSHRTILKFEKFISSAQSAQKKIEIFSCLFNVYCMLRNDTLSFVFDFCQNAFIHCFTRLKITKFIEFSNSSEIMLSVLYGNSSIENIPSENWSQLSRMIFCSLRGIFDLDPLELNNTFDKLHLLNKYELLIRIVYLLNLDMSKHLTTNLSKITKLYINKWLQKSDEKAERISSFEMDFVKMLLCYLNFNNFDKLSIELSLCIKSKEKYYSSIVPYADNYLLEAYLSLYMIDDALVMKNQLQKTMNLSTAKIEQALLHASSLINVHLWDSDLTAFQIYFGKTLPAMKPELFDINNDHNLPMSLYIKVILLNIKIFNESAKLNIKAGNVISAVIDCRKAQNLALSLLKKKNKLSQGSRLALLKSLSFSFFQLIKIHIRIGSARDCEFYSKELSRIISDLEEPIIVYRCLHFLHRYYMITEQTCLQNITLGKANKAFDYLDAEADITSLTMFLYDNKEFVKLEQSLVLYFGDQLEKTFLPNLWKLHLGKDIDDSICLSEYMPKNVINRVHNMWQKVMSQLEEDPFFKGMFESTLGIPSSLPVIPSTMPNNILKTPSKHSTGLKLCDSPRSSSMTPRGKNIRQKFDRIAAISKLKQMKELLESLKLDTLDNHELSKISSLSSLTLTILSNITSIHNAESSLITNFSLTDLPRHMPLLFDKVLNNIDNKNYREFRVSSLIAPNNISTITESIRVSAAQKDLMESNLNINVITIDFCPITGNLLLSKLEPRRKRRTHLRLPLIRSNSRDLDEVHLSFPEATKKLLSIINESNQTTSVEVTNKIKTREERKSWWTTRYDLDKRMQQLLNNIENSWFNGVQGFFSPEVVDNSLFEKFKDKFYEILHQNLPSRKLYGNPAMFIKVEDWVIELFLKLNPQEIDFLSKMEDLIYFVLDILLFHGEENAYDEIDFSMLHVQLEEQIKKYRATMTTNSIFHTFLVVSSSCHLFPWECLSFLKDLSITRVPSYVCLNKLLSRFHYQLPLQVTIEDNISMILNPNGDLSRTESKFKGMFQKIIDAKPSSQLVMNEKPEEETLLKMLQNSNLFVYIGHGGGEQYVRSKEIKKCTKIAPSFLLGCSSAAMKYYGKLEPTGTIYTYLLGGCPMVLGNLWDVTDKDIDKFSEELFEKMGFRCNTDDLNGNSLSVSYAVSKSRGVCHLRYLNGAAPVIYGLPIKFVS</sequence>
<evidence type="ECO:0000256" key="2">
    <source>
        <dbReference type="ARBA" id="ARBA00012489"/>
    </source>
</evidence>
<evidence type="ECO:0000256" key="5">
    <source>
        <dbReference type="SAM" id="MobiDB-lite"/>
    </source>
</evidence>
<dbReference type="EC" id="3.4.22.49" evidence="2"/>